<dbReference type="InterPro" id="IPR001995">
    <property type="entry name" value="Peptidase_A2_cat"/>
</dbReference>
<dbReference type="EMBL" id="BSXT01000033">
    <property type="protein sequence ID" value="GMF15358.1"/>
    <property type="molecule type" value="Genomic_DNA"/>
</dbReference>
<evidence type="ECO:0000259" key="2">
    <source>
        <dbReference type="PROSITE" id="PS50175"/>
    </source>
</evidence>
<dbReference type="Proteomes" id="UP001165121">
    <property type="component" value="Unassembled WGS sequence"/>
</dbReference>
<dbReference type="PROSITE" id="PS50175">
    <property type="entry name" value="ASP_PROT_RETROV"/>
    <property type="match status" value="1"/>
</dbReference>
<evidence type="ECO:0000256" key="1">
    <source>
        <dbReference type="SAM" id="MobiDB-lite"/>
    </source>
</evidence>
<feature type="region of interest" description="Disordered" evidence="1">
    <location>
        <begin position="401"/>
        <end position="428"/>
    </location>
</feature>
<proteinExistence type="predicted"/>
<keyword evidence="4" id="KW-1185">Reference proteome</keyword>
<evidence type="ECO:0000313" key="4">
    <source>
        <dbReference type="Proteomes" id="UP001165121"/>
    </source>
</evidence>
<dbReference type="OrthoDB" id="9950135at2759"/>
<evidence type="ECO:0000313" key="3">
    <source>
        <dbReference type="EMBL" id="GMF15358.1"/>
    </source>
</evidence>
<reference evidence="3" key="1">
    <citation type="submission" date="2023-04" db="EMBL/GenBank/DDBJ databases">
        <title>Phytophthora fragariaefolia NBRC 109709.</title>
        <authorList>
            <person name="Ichikawa N."/>
            <person name="Sato H."/>
            <person name="Tonouchi N."/>
        </authorList>
    </citation>
    <scope>NUCLEOTIDE SEQUENCE</scope>
    <source>
        <strain evidence="3">NBRC 109709</strain>
    </source>
</reference>
<gene>
    <name evidence="3" type="ORF">Pfra01_000040000</name>
</gene>
<feature type="region of interest" description="Disordered" evidence="1">
    <location>
        <begin position="92"/>
        <end position="132"/>
    </location>
</feature>
<comment type="caution">
    <text evidence="3">The sequence shown here is derived from an EMBL/GenBank/DDBJ whole genome shotgun (WGS) entry which is preliminary data.</text>
</comment>
<dbReference type="GO" id="GO:0004190">
    <property type="term" value="F:aspartic-type endopeptidase activity"/>
    <property type="evidence" value="ECO:0007669"/>
    <property type="project" value="InterPro"/>
</dbReference>
<dbReference type="AlphaFoldDB" id="A0A9W6TLX9"/>
<accession>A0A9W6TLX9</accession>
<organism evidence="3 4">
    <name type="scientific">Phytophthora fragariaefolia</name>
    <dbReference type="NCBI Taxonomy" id="1490495"/>
    <lineage>
        <taxon>Eukaryota</taxon>
        <taxon>Sar</taxon>
        <taxon>Stramenopiles</taxon>
        <taxon>Oomycota</taxon>
        <taxon>Peronosporomycetes</taxon>
        <taxon>Peronosporales</taxon>
        <taxon>Peronosporaceae</taxon>
        <taxon>Phytophthora</taxon>
    </lineage>
</organism>
<protein>
    <submittedName>
        <fullName evidence="3">Unnamed protein product</fullName>
    </submittedName>
</protein>
<sequence length="850" mass="94342">MWRIDRQMTIRRGATTLTSTTLTSVIVMSRPPPILNADLRQSGPFSSAFKLGSPPTETGLAPIGLPQLASPPLDGACVYAFVGESKWLKTQRREEVNEVNTTETEKQRNGSFGGGESDERRNDEWNSGSSEGLVSSVTRKTWHDYQPESKIKLLSGERLGSWSAQKFDKRVRMRALVQGAANDARTRILLDTGANVSVLSECFAKQLRMREVRDHGRYFMIPAGVFLDLFHATAQLPDDVEIPLTKTQRIADMREEGPHVPDGPTEVWPIPGLESRDYRPMRKPPTNETHALWVRRTKELIPKVVEFRRGRPRRVRVTNISDRLVTCPVHLPLLLCVPIGDLPRTEGYVGLGSDKNDEWLVLAYSRSRDSDLYKDEDEIYQRWLAAQPSAVERVSYTTPTKILRRPSESSVGSASDGGGRTERVTATTEPPTEMETVVAHLEGLDLKPAERSDLVSEGSESNRLKLERAYLAAATVSEDWGDHDASNVSEHPGNDIEFEDYAREKIFLPDLTEAASTTLDFTGPHVRHPSLSVKQQDRVVKVLKSHEWILISIGNALSSAAYGRVQKVEAADTAVNGLTTDTAPLGRTRFEADREDSDIPEPQSAVVNDPRVIFGLPKTLRSSVLPSIMCARRTSEPVGLVTQLHHPMITNFVGLDETLQRVAPPSKRAPMVQMDPGLLYAHLPHGHRGFVLSFDGSVKTPKHGGASADSLAGGTLVAKEAKATLIEESNGKLEQLNRIHEVIYVNSSREVTQVSTRRTLSEVMTTQHDIFFDFALKPKFTTAITRQQTQTAMKRVRFAETPDEDPEAPPMEPEPRDQLNDTTTELSRGENGEIAPGAAERPPSVRMLTH</sequence>
<feature type="domain" description="Peptidase A2" evidence="2">
    <location>
        <begin position="186"/>
        <end position="201"/>
    </location>
</feature>
<name>A0A9W6TLX9_9STRA</name>
<feature type="region of interest" description="Disordered" evidence="1">
    <location>
        <begin position="791"/>
        <end position="850"/>
    </location>
</feature>
<dbReference type="GO" id="GO:0006508">
    <property type="term" value="P:proteolysis"/>
    <property type="evidence" value="ECO:0007669"/>
    <property type="project" value="InterPro"/>
</dbReference>